<proteinExistence type="inferred from homology"/>
<sequence>MSGPIARGEPRSPSPRQVAVVSLVGTTIEWYDFQAYGLAASLVFGKLFFPGFSPVTGTLLSFATFGVGFFARPLGSIVFGHLGDRLGRRRVLMASLLLMGTATVLIGFLPGYAQIGVAAPILLVLLRLCQGFGIGGEWGGAAVYAVESAPDGQRGRYGGWPQVGSPLGLLIATIVFSLIGLMPGDALRAWGWRIPFLLSAVLVVVGLYMRRNLEDTRAFAKAREQKALTRYPVLSVLRRHPRELLLTFGMFSATSGGFYMFVTFIPAYGNTTVHAPKPALFGGLLAFAVAELLAVIIATRLTDRVGRRPVFLGCAIFTIVAAYPLFLVVQAGSAAGIVVVMLIGGVLIGVMYGIPGALAPELFPPEVRYSGAGLGYQTSAAIVGGLTPVVTTAAAAGAGATWPVAVLLAFFAALGLVAVARCRETGRDGLRESATGSTIVGVREESHVPGH</sequence>
<dbReference type="InterPro" id="IPR020846">
    <property type="entry name" value="MFS_dom"/>
</dbReference>
<dbReference type="Proteomes" id="UP000440096">
    <property type="component" value="Unassembled WGS sequence"/>
</dbReference>
<feature type="domain" description="Major facilitator superfamily (MFS) profile" evidence="12">
    <location>
        <begin position="18"/>
        <end position="427"/>
    </location>
</feature>
<evidence type="ECO:0000256" key="3">
    <source>
        <dbReference type="ARBA" id="ARBA00022448"/>
    </source>
</evidence>
<feature type="transmembrane region" description="Helical" evidence="11">
    <location>
        <begin position="167"/>
        <end position="184"/>
    </location>
</feature>
<dbReference type="RefSeq" id="WP_154755565.1">
    <property type="nucleotide sequence ID" value="NZ_WMBA01000005.1"/>
</dbReference>
<comment type="subcellular location">
    <subcellularLocation>
        <location evidence="1">Cell membrane</location>
        <topology evidence="1">Multi-pass membrane protein</topology>
    </subcellularLocation>
</comment>
<evidence type="ECO:0000256" key="10">
    <source>
        <dbReference type="ARBA" id="ARBA00039918"/>
    </source>
</evidence>
<gene>
    <name evidence="13" type="ORF">GKO32_04830</name>
</gene>
<comment type="similarity">
    <text evidence="2">Belongs to the major facilitator superfamily. Metabolite:H+ Symporter (MHS) family (TC 2.A.1.6) family.</text>
</comment>
<dbReference type="Gene3D" id="1.20.1250.20">
    <property type="entry name" value="MFS general substrate transporter like domains"/>
    <property type="match status" value="2"/>
</dbReference>
<feature type="transmembrane region" description="Helical" evidence="11">
    <location>
        <begin position="119"/>
        <end position="146"/>
    </location>
</feature>
<keyword evidence="5 11" id="KW-0812">Transmembrane</keyword>
<evidence type="ECO:0000256" key="7">
    <source>
        <dbReference type="ARBA" id="ARBA00022989"/>
    </source>
</evidence>
<dbReference type="InterPro" id="IPR011701">
    <property type="entry name" value="MFS"/>
</dbReference>
<feature type="transmembrane region" description="Helical" evidence="11">
    <location>
        <begin position="47"/>
        <end position="70"/>
    </location>
</feature>
<evidence type="ECO:0000259" key="12">
    <source>
        <dbReference type="PROSITE" id="PS50850"/>
    </source>
</evidence>
<keyword evidence="14" id="KW-1185">Reference proteome</keyword>
<accession>A0A6N7YK96</accession>
<protein>
    <recommendedName>
        <fullName evidence="10">Putative proline/betaine transporter</fullName>
    </recommendedName>
</protein>
<evidence type="ECO:0000256" key="6">
    <source>
        <dbReference type="ARBA" id="ARBA00022847"/>
    </source>
</evidence>
<keyword evidence="4" id="KW-1003">Cell membrane</keyword>
<evidence type="ECO:0000256" key="9">
    <source>
        <dbReference type="ARBA" id="ARBA00037295"/>
    </source>
</evidence>
<keyword evidence="3" id="KW-0813">Transport</keyword>
<feature type="transmembrane region" description="Helical" evidence="11">
    <location>
        <begin position="335"/>
        <end position="354"/>
    </location>
</feature>
<comment type="caution">
    <text evidence="13">The sequence shown here is derived from an EMBL/GenBank/DDBJ whole genome shotgun (WGS) entry which is preliminary data.</text>
</comment>
<feature type="transmembrane region" description="Helical" evidence="11">
    <location>
        <begin position="91"/>
        <end position="113"/>
    </location>
</feature>
<organism evidence="13 14">
    <name type="scientific">Amycolatopsis pithecellobii</name>
    <dbReference type="NCBI Taxonomy" id="664692"/>
    <lineage>
        <taxon>Bacteria</taxon>
        <taxon>Bacillati</taxon>
        <taxon>Actinomycetota</taxon>
        <taxon>Actinomycetes</taxon>
        <taxon>Pseudonocardiales</taxon>
        <taxon>Pseudonocardiaceae</taxon>
        <taxon>Amycolatopsis</taxon>
    </lineage>
</organism>
<reference evidence="13 14" key="1">
    <citation type="submission" date="2019-11" db="EMBL/GenBank/DDBJ databases">
        <title>Draft genome of Amycolatopsis RM579.</title>
        <authorList>
            <person name="Duangmal K."/>
            <person name="Mingma R."/>
        </authorList>
    </citation>
    <scope>NUCLEOTIDE SEQUENCE [LARGE SCALE GENOMIC DNA]</scope>
    <source>
        <strain evidence="13 14">RM579</strain>
    </source>
</reference>
<evidence type="ECO:0000256" key="5">
    <source>
        <dbReference type="ARBA" id="ARBA00022692"/>
    </source>
</evidence>
<feature type="transmembrane region" description="Helical" evidence="11">
    <location>
        <begin position="244"/>
        <end position="267"/>
    </location>
</feature>
<keyword evidence="7 11" id="KW-1133">Transmembrane helix</keyword>
<evidence type="ECO:0000313" key="14">
    <source>
        <dbReference type="Proteomes" id="UP000440096"/>
    </source>
</evidence>
<evidence type="ECO:0000256" key="1">
    <source>
        <dbReference type="ARBA" id="ARBA00004651"/>
    </source>
</evidence>
<dbReference type="Pfam" id="PF07690">
    <property type="entry name" value="MFS_1"/>
    <property type="match status" value="1"/>
</dbReference>
<dbReference type="EMBL" id="WMBA01000005">
    <property type="protein sequence ID" value="MTD53307.1"/>
    <property type="molecule type" value="Genomic_DNA"/>
</dbReference>
<feature type="transmembrane region" description="Helical" evidence="11">
    <location>
        <begin position="402"/>
        <end position="422"/>
    </location>
</feature>
<keyword evidence="6" id="KW-0769">Symport</keyword>
<dbReference type="PANTHER" id="PTHR43045">
    <property type="entry name" value="SHIKIMATE TRANSPORTER"/>
    <property type="match status" value="1"/>
</dbReference>
<evidence type="ECO:0000313" key="13">
    <source>
        <dbReference type="EMBL" id="MTD53307.1"/>
    </source>
</evidence>
<dbReference type="GO" id="GO:0005886">
    <property type="term" value="C:plasma membrane"/>
    <property type="evidence" value="ECO:0007669"/>
    <property type="project" value="UniProtKB-SubCell"/>
</dbReference>
<keyword evidence="8 11" id="KW-0472">Membrane</keyword>
<dbReference type="AlphaFoldDB" id="A0A6N7YK96"/>
<dbReference type="CDD" id="cd17369">
    <property type="entry name" value="MFS_ShiA_like"/>
    <property type="match status" value="1"/>
</dbReference>
<comment type="function">
    <text evidence="9">May be a proton symporter involved in the uptake of osmolytes such as proline and glycine betaine.</text>
</comment>
<evidence type="ECO:0000256" key="2">
    <source>
        <dbReference type="ARBA" id="ARBA00008240"/>
    </source>
</evidence>
<evidence type="ECO:0000256" key="8">
    <source>
        <dbReference type="ARBA" id="ARBA00023136"/>
    </source>
</evidence>
<dbReference type="OrthoDB" id="8953821at2"/>
<dbReference type="PROSITE" id="PS50850">
    <property type="entry name" value="MFS"/>
    <property type="match status" value="1"/>
</dbReference>
<feature type="transmembrane region" description="Helical" evidence="11">
    <location>
        <begin position="279"/>
        <end position="298"/>
    </location>
</feature>
<evidence type="ECO:0000256" key="4">
    <source>
        <dbReference type="ARBA" id="ARBA00022475"/>
    </source>
</evidence>
<dbReference type="PANTHER" id="PTHR43045:SF1">
    <property type="entry name" value="SHIKIMATE TRANSPORTER"/>
    <property type="match status" value="1"/>
</dbReference>
<feature type="transmembrane region" description="Helical" evidence="11">
    <location>
        <begin position="310"/>
        <end position="329"/>
    </location>
</feature>
<dbReference type="SUPFAM" id="SSF103473">
    <property type="entry name" value="MFS general substrate transporter"/>
    <property type="match status" value="1"/>
</dbReference>
<feature type="transmembrane region" description="Helical" evidence="11">
    <location>
        <begin position="374"/>
        <end position="396"/>
    </location>
</feature>
<evidence type="ECO:0000256" key="11">
    <source>
        <dbReference type="SAM" id="Phobius"/>
    </source>
</evidence>
<dbReference type="InterPro" id="IPR036259">
    <property type="entry name" value="MFS_trans_sf"/>
</dbReference>
<dbReference type="GO" id="GO:0015293">
    <property type="term" value="F:symporter activity"/>
    <property type="evidence" value="ECO:0007669"/>
    <property type="project" value="UniProtKB-KW"/>
</dbReference>
<feature type="transmembrane region" description="Helical" evidence="11">
    <location>
        <begin position="190"/>
        <end position="209"/>
    </location>
</feature>
<name>A0A6N7YK96_9PSEU</name>
<dbReference type="FunFam" id="1.20.1250.20:FF:000001">
    <property type="entry name" value="Dicarboxylate MFS transporter"/>
    <property type="match status" value="1"/>
</dbReference>